<keyword evidence="2" id="KW-1185">Reference proteome</keyword>
<proteinExistence type="predicted"/>
<dbReference type="EMBL" id="CP097508">
    <property type="protein sequence ID" value="URE13784.1"/>
    <property type="molecule type" value="Genomic_DNA"/>
</dbReference>
<evidence type="ECO:0000313" key="1">
    <source>
        <dbReference type="EMBL" id="URE13784.1"/>
    </source>
</evidence>
<gene>
    <name evidence="1" type="ORF">MUK42_28703</name>
</gene>
<protein>
    <submittedName>
        <fullName evidence="1">Uncharacterized protein</fullName>
    </submittedName>
</protein>
<sequence>MSTTFHYQAAPRLSSPLLVAASGDDVSGGAAVGSNERFGCRLASVLILFSSSFFLFGSGRPELVVREPQLIRSDSTVVFGSSDYRRGKT</sequence>
<name>A0A9E7GEA7_9LILI</name>
<evidence type="ECO:0000313" key="2">
    <source>
        <dbReference type="Proteomes" id="UP001055439"/>
    </source>
</evidence>
<dbReference type="AlphaFoldDB" id="A0A9E7GEA7"/>
<organism evidence="1 2">
    <name type="scientific">Musa troglodytarum</name>
    <name type="common">fe'i banana</name>
    <dbReference type="NCBI Taxonomy" id="320322"/>
    <lineage>
        <taxon>Eukaryota</taxon>
        <taxon>Viridiplantae</taxon>
        <taxon>Streptophyta</taxon>
        <taxon>Embryophyta</taxon>
        <taxon>Tracheophyta</taxon>
        <taxon>Spermatophyta</taxon>
        <taxon>Magnoliopsida</taxon>
        <taxon>Liliopsida</taxon>
        <taxon>Zingiberales</taxon>
        <taxon>Musaceae</taxon>
        <taxon>Musa</taxon>
    </lineage>
</organism>
<accession>A0A9E7GEA7</accession>
<reference evidence="1" key="1">
    <citation type="submission" date="2022-05" db="EMBL/GenBank/DDBJ databases">
        <title>The Musa troglodytarum L. genome provides insights into the mechanism of non-climacteric behaviour and enrichment of carotenoids.</title>
        <authorList>
            <person name="Wang J."/>
        </authorList>
    </citation>
    <scope>NUCLEOTIDE SEQUENCE</scope>
    <source>
        <tissue evidence="1">Leaf</tissue>
    </source>
</reference>
<dbReference type="Proteomes" id="UP001055439">
    <property type="component" value="Chromosome 6"/>
</dbReference>